<evidence type="ECO:0000313" key="2">
    <source>
        <dbReference type="EMBL" id="GHC71638.1"/>
    </source>
</evidence>
<reference evidence="2" key="2">
    <citation type="submission" date="2020-09" db="EMBL/GenBank/DDBJ databases">
        <authorList>
            <person name="Sun Q."/>
            <person name="Kim S."/>
        </authorList>
    </citation>
    <scope>NUCLEOTIDE SEQUENCE</scope>
    <source>
        <strain evidence="2">KCTC 42097</strain>
    </source>
</reference>
<feature type="transmembrane region" description="Helical" evidence="1">
    <location>
        <begin position="24"/>
        <end position="49"/>
    </location>
</feature>
<organism evidence="2 3">
    <name type="scientific">Limoniibacter endophyticus</name>
    <dbReference type="NCBI Taxonomy" id="1565040"/>
    <lineage>
        <taxon>Bacteria</taxon>
        <taxon>Pseudomonadati</taxon>
        <taxon>Pseudomonadota</taxon>
        <taxon>Alphaproteobacteria</taxon>
        <taxon>Hyphomicrobiales</taxon>
        <taxon>Bartonellaceae</taxon>
        <taxon>Limoniibacter</taxon>
    </lineage>
</organism>
<keyword evidence="1" id="KW-0472">Membrane</keyword>
<keyword evidence="1" id="KW-0812">Transmembrane</keyword>
<proteinExistence type="predicted"/>
<dbReference type="Proteomes" id="UP000641137">
    <property type="component" value="Unassembled WGS sequence"/>
</dbReference>
<evidence type="ECO:0000256" key="1">
    <source>
        <dbReference type="SAM" id="Phobius"/>
    </source>
</evidence>
<gene>
    <name evidence="2" type="ORF">GCM10010136_19030</name>
</gene>
<dbReference type="AlphaFoldDB" id="A0A8J3DS92"/>
<sequence length="81" mass="8825">MGYHGFSWTCLFFGPLPALFRGHVIGFLIMLIAAVPTFGLSGIVFAFIYNGMHRNWLLGRGFKAPGMGGLGFASQNVINFP</sequence>
<keyword evidence="3" id="KW-1185">Reference proteome</keyword>
<protein>
    <submittedName>
        <fullName evidence="2">Uncharacterized protein</fullName>
    </submittedName>
</protein>
<reference evidence="2" key="1">
    <citation type="journal article" date="2014" name="Int. J. Syst. Evol. Microbiol.">
        <title>Complete genome sequence of Corynebacterium casei LMG S-19264T (=DSM 44701T), isolated from a smear-ripened cheese.</title>
        <authorList>
            <consortium name="US DOE Joint Genome Institute (JGI-PGF)"/>
            <person name="Walter F."/>
            <person name="Albersmeier A."/>
            <person name="Kalinowski J."/>
            <person name="Ruckert C."/>
        </authorList>
    </citation>
    <scope>NUCLEOTIDE SEQUENCE</scope>
    <source>
        <strain evidence="2">KCTC 42097</strain>
    </source>
</reference>
<comment type="caution">
    <text evidence="2">The sequence shown here is derived from an EMBL/GenBank/DDBJ whole genome shotgun (WGS) entry which is preliminary data.</text>
</comment>
<keyword evidence="1" id="KW-1133">Transmembrane helix</keyword>
<evidence type="ECO:0000313" key="3">
    <source>
        <dbReference type="Proteomes" id="UP000641137"/>
    </source>
</evidence>
<accession>A0A8J3DS92</accession>
<dbReference type="EMBL" id="BMZO01000005">
    <property type="protein sequence ID" value="GHC71638.1"/>
    <property type="molecule type" value="Genomic_DNA"/>
</dbReference>
<name>A0A8J3DS92_9HYPH</name>